<protein>
    <submittedName>
        <fullName evidence="1">Winged helix-turn-helix DNA-binding</fullName>
    </submittedName>
</protein>
<evidence type="ECO:0000313" key="1">
    <source>
        <dbReference type="EMBL" id="SDY55557.1"/>
    </source>
</evidence>
<organism evidence="1 2">
    <name type="scientific">Herbiconiux ginsengi</name>
    <dbReference type="NCBI Taxonomy" id="381665"/>
    <lineage>
        <taxon>Bacteria</taxon>
        <taxon>Bacillati</taxon>
        <taxon>Actinomycetota</taxon>
        <taxon>Actinomycetes</taxon>
        <taxon>Micrococcales</taxon>
        <taxon>Microbacteriaceae</taxon>
        <taxon>Herbiconiux</taxon>
    </lineage>
</organism>
<keyword evidence="1" id="KW-0238">DNA-binding</keyword>
<dbReference type="STRING" id="381665.SAMN05216554_0694"/>
<keyword evidence="2" id="KW-1185">Reference proteome</keyword>
<proteinExistence type="predicted"/>
<dbReference type="OrthoDB" id="4747366at2"/>
<dbReference type="EMBL" id="FNPZ01000001">
    <property type="protein sequence ID" value="SDY55557.1"/>
    <property type="molecule type" value="Genomic_DNA"/>
</dbReference>
<sequence length="151" mass="16671">MTPELLALPAVQRALLSRSQRELADLHLRRDILRLDDEGLSQRTIAELVGLSQPEVSRRLKRRRLASFEESPREIILHRAVGDCTSEQMMQRLLAMRMTSSPPSADAAHDGAVSSSGNAAQLGQAFLDGLLTEKEYDQLRGQVKTVATGHS</sequence>
<dbReference type="Gene3D" id="1.10.10.60">
    <property type="entry name" value="Homeodomain-like"/>
    <property type="match status" value="1"/>
</dbReference>
<dbReference type="Proteomes" id="UP000198891">
    <property type="component" value="Unassembled WGS sequence"/>
</dbReference>
<accession>A0A1H3KTM2</accession>
<dbReference type="AlphaFoldDB" id="A0A1H3KTM2"/>
<name>A0A1H3KTM2_9MICO</name>
<dbReference type="GO" id="GO:0003677">
    <property type="term" value="F:DNA binding"/>
    <property type="evidence" value="ECO:0007669"/>
    <property type="project" value="UniProtKB-KW"/>
</dbReference>
<dbReference type="Pfam" id="PF13412">
    <property type="entry name" value="HTH_24"/>
    <property type="match status" value="1"/>
</dbReference>
<reference evidence="1 2" key="1">
    <citation type="submission" date="2016-10" db="EMBL/GenBank/DDBJ databases">
        <authorList>
            <person name="de Groot N.N."/>
        </authorList>
    </citation>
    <scope>NUCLEOTIDE SEQUENCE [LARGE SCALE GENOMIC DNA]</scope>
    <source>
        <strain evidence="1 2">CGMCC 4.3491</strain>
    </source>
</reference>
<evidence type="ECO:0000313" key="2">
    <source>
        <dbReference type="Proteomes" id="UP000198891"/>
    </source>
</evidence>
<dbReference type="RefSeq" id="WP_092548772.1">
    <property type="nucleotide sequence ID" value="NZ_FNPZ01000001.1"/>
</dbReference>
<gene>
    <name evidence="1" type="ORF">SAMN05216554_0694</name>
</gene>